<dbReference type="EMBL" id="HBHX01005994">
    <property type="protein sequence ID" value="CAE0102599.1"/>
    <property type="molecule type" value="Transcribed_RNA"/>
</dbReference>
<evidence type="ECO:0000256" key="1">
    <source>
        <dbReference type="SAM" id="MobiDB-lite"/>
    </source>
</evidence>
<feature type="compositionally biased region" description="Polar residues" evidence="1">
    <location>
        <begin position="109"/>
        <end position="125"/>
    </location>
</feature>
<feature type="compositionally biased region" description="Polar residues" evidence="1">
    <location>
        <begin position="71"/>
        <end position="86"/>
    </location>
</feature>
<reference evidence="2" key="1">
    <citation type="submission" date="2021-01" db="EMBL/GenBank/DDBJ databases">
        <authorList>
            <person name="Corre E."/>
            <person name="Pelletier E."/>
            <person name="Niang G."/>
            <person name="Scheremetjew M."/>
            <person name="Finn R."/>
            <person name="Kale V."/>
            <person name="Holt S."/>
            <person name="Cochrane G."/>
            <person name="Meng A."/>
            <person name="Brown T."/>
            <person name="Cohen L."/>
        </authorList>
    </citation>
    <scope>NUCLEOTIDE SEQUENCE</scope>
    <source>
        <strain evidence="2">CCMP281</strain>
    </source>
</reference>
<proteinExistence type="predicted"/>
<dbReference type="AlphaFoldDB" id="A0A7S3ESV2"/>
<feature type="compositionally biased region" description="Basic residues" evidence="1">
    <location>
        <begin position="195"/>
        <end position="207"/>
    </location>
</feature>
<accession>A0A7S3ESV2</accession>
<name>A0A7S3ESV2_9EUKA</name>
<sequence>MSVVPTSTIRVLDSSRSAQLRGKKGEVLSMGRQVEVRFPELEEDPKGPVRRLNRNEVELVAQGSADEESQAAGSPTDPSGNATQQAPAAEGRSRLWDQFGPRPPREKSISFSEGDQVSVGQNARTSLMRGQKATVLLFNGRQVEVRMEGGEVKKFNPNELVAEGGSGAAEGAHDGASAPVEEAAKAERPDGAAKKGGRARRPRRGGAGRRGEQPVYDFAEGAQLQVSETCRSRSLAGAKGTVVSFNGRQVELQMEGGEVRKLNPNELVLGEGAESKPTPSALPTEVVSESSS</sequence>
<feature type="region of interest" description="Disordered" evidence="1">
    <location>
        <begin position="161"/>
        <end position="221"/>
    </location>
</feature>
<gene>
    <name evidence="2" type="ORF">HERI1096_LOCUS3256</name>
</gene>
<feature type="region of interest" description="Disordered" evidence="1">
    <location>
        <begin position="256"/>
        <end position="292"/>
    </location>
</feature>
<protein>
    <submittedName>
        <fullName evidence="2">Uncharacterized protein</fullName>
    </submittedName>
</protein>
<organism evidence="2">
    <name type="scientific">Haptolina ericina</name>
    <dbReference type="NCBI Taxonomy" id="156174"/>
    <lineage>
        <taxon>Eukaryota</taxon>
        <taxon>Haptista</taxon>
        <taxon>Haptophyta</taxon>
        <taxon>Prymnesiophyceae</taxon>
        <taxon>Prymnesiales</taxon>
        <taxon>Prymnesiaceae</taxon>
        <taxon>Haptolina</taxon>
    </lineage>
</organism>
<evidence type="ECO:0000313" key="2">
    <source>
        <dbReference type="EMBL" id="CAE0102599.1"/>
    </source>
</evidence>
<feature type="region of interest" description="Disordered" evidence="1">
    <location>
        <begin position="37"/>
        <end position="125"/>
    </location>
</feature>
<feature type="compositionally biased region" description="Basic and acidic residues" evidence="1">
    <location>
        <begin position="182"/>
        <end position="193"/>
    </location>
</feature>
<feature type="compositionally biased region" description="Basic and acidic residues" evidence="1">
    <location>
        <begin position="37"/>
        <end position="57"/>
    </location>
</feature>